<dbReference type="NCBIfam" id="TIGR00967">
    <property type="entry name" value="3a0501s007"/>
    <property type="match status" value="1"/>
</dbReference>
<keyword evidence="7 10" id="KW-0811">Translocation</keyword>
<evidence type="ECO:0000256" key="8">
    <source>
        <dbReference type="ARBA" id="ARBA00023136"/>
    </source>
</evidence>
<evidence type="ECO:0000313" key="14">
    <source>
        <dbReference type="EMBL" id="BBA17849.1"/>
    </source>
</evidence>
<dbReference type="Proteomes" id="UP000262607">
    <property type="component" value="Chromosome"/>
</dbReference>
<keyword evidence="3 10" id="KW-0813">Transport</keyword>
<feature type="transmembrane region" description="Helical" evidence="10">
    <location>
        <begin position="170"/>
        <end position="191"/>
    </location>
</feature>
<dbReference type="GO" id="GO:0065002">
    <property type="term" value="P:intracellular protein transmembrane transport"/>
    <property type="evidence" value="ECO:0007669"/>
    <property type="project" value="UniProtKB-UniRule"/>
</dbReference>
<feature type="transmembrane region" description="Helical" evidence="10">
    <location>
        <begin position="21"/>
        <end position="39"/>
    </location>
</feature>
<dbReference type="GO" id="GO:0006605">
    <property type="term" value="P:protein targeting"/>
    <property type="evidence" value="ECO:0007669"/>
    <property type="project" value="UniProtKB-UniRule"/>
</dbReference>
<dbReference type="GO" id="GO:0005886">
    <property type="term" value="C:plasma membrane"/>
    <property type="evidence" value="ECO:0007669"/>
    <property type="project" value="UniProtKB-SubCell"/>
</dbReference>
<dbReference type="InterPro" id="IPR030659">
    <property type="entry name" value="SecY_CS"/>
</dbReference>
<dbReference type="HAMAP" id="MF_01465">
    <property type="entry name" value="SecY"/>
    <property type="match status" value="1"/>
</dbReference>
<feature type="transmembrane region" description="Helical" evidence="10">
    <location>
        <begin position="78"/>
        <end position="103"/>
    </location>
</feature>
<feature type="transmembrane region" description="Helical" evidence="10">
    <location>
        <begin position="334"/>
        <end position="357"/>
    </location>
</feature>
<evidence type="ECO:0000256" key="3">
    <source>
        <dbReference type="ARBA" id="ARBA00022448"/>
    </source>
</evidence>
<dbReference type="PIRSF" id="PIRSF004557">
    <property type="entry name" value="SecY"/>
    <property type="match status" value="1"/>
</dbReference>
<keyword evidence="4 10" id="KW-0812">Transmembrane</keyword>
<dbReference type="PANTHER" id="PTHR10906">
    <property type="entry name" value="SECY/SEC61-ALPHA FAMILY MEMBER"/>
    <property type="match status" value="1"/>
</dbReference>
<feature type="transmembrane region" description="Helical" evidence="10">
    <location>
        <begin position="235"/>
        <end position="255"/>
    </location>
</feature>
<evidence type="ECO:0000256" key="10">
    <source>
        <dbReference type="HAMAP-Rule" id="MF_01465"/>
    </source>
</evidence>
<comment type="subcellular location">
    <subcellularLocation>
        <location evidence="10">Cell membrane</location>
        <topology evidence="10">Multi-pass membrane protein</topology>
    </subcellularLocation>
    <subcellularLocation>
        <location evidence="1 12">Membrane</location>
        <topology evidence="1 12">Multi-pass membrane protein</topology>
    </subcellularLocation>
</comment>
<feature type="transmembrane region" description="Helical" evidence="10">
    <location>
        <begin position="396"/>
        <end position="414"/>
    </location>
</feature>
<dbReference type="RefSeq" id="WP_110548667.1">
    <property type="nucleotide sequence ID" value="NZ_AP014610.1"/>
</dbReference>
<feature type="transmembrane region" description="Helical" evidence="10">
    <location>
        <begin position="290"/>
        <end position="314"/>
    </location>
</feature>
<dbReference type="PROSITE" id="PS00756">
    <property type="entry name" value="SECY_2"/>
    <property type="match status" value="1"/>
</dbReference>
<dbReference type="PRINTS" id="PR00303">
    <property type="entry name" value="SECYTRNLCASE"/>
</dbReference>
<name>A0AAD1CLY7_9FLAO</name>
<comment type="subunit">
    <text evidence="10">Component of the Sec protein translocase complex. Heterotrimer consisting of SecY, SecE and SecG subunits. The heterotrimers can form oligomers, although 1 heterotrimer is thought to be able to translocate proteins. Interacts with the ribosome. Interacts with SecDF, and other proteins may be involved. Interacts with SecA.</text>
</comment>
<dbReference type="EMBL" id="AP014610">
    <property type="protein sequence ID" value="BBA17849.1"/>
    <property type="molecule type" value="Genomic_DNA"/>
</dbReference>
<dbReference type="Pfam" id="PF00344">
    <property type="entry name" value="SecY"/>
    <property type="match status" value="1"/>
</dbReference>
<keyword evidence="8 10" id="KW-0472">Membrane</keyword>
<keyword evidence="5 10" id="KW-0653">Protein transport</keyword>
<dbReference type="FunFam" id="1.10.3370.10:FF:000001">
    <property type="entry name" value="Preprotein translocase subunit SecY"/>
    <property type="match status" value="1"/>
</dbReference>
<evidence type="ECO:0000256" key="4">
    <source>
        <dbReference type="ARBA" id="ARBA00022692"/>
    </source>
</evidence>
<evidence type="ECO:0000256" key="1">
    <source>
        <dbReference type="ARBA" id="ARBA00004141"/>
    </source>
</evidence>
<dbReference type="PROSITE" id="PS00755">
    <property type="entry name" value="SECY_1"/>
    <property type="match status" value="1"/>
</dbReference>
<reference evidence="14 15" key="1">
    <citation type="submission" date="2014-06" db="EMBL/GenBank/DDBJ databases">
        <title>Genome sequence of the intracellular symbiont Blattabacterium cuenoti, strain CPU2 from the wood feeding cockroach Cryptocercus punctulatus.</title>
        <authorList>
            <person name="Kinjo Y."/>
            <person name="Ohkuma M."/>
            <person name="Tokuda G."/>
        </authorList>
    </citation>
    <scope>NUCLEOTIDE SEQUENCE [LARGE SCALE GENOMIC DNA]</scope>
    <source>
        <strain evidence="14 15">CPU2</strain>
    </source>
</reference>
<comment type="similarity">
    <text evidence="2 10 13">Belongs to the SecY/SEC61-alpha family.</text>
</comment>
<dbReference type="GO" id="GO:0043952">
    <property type="term" value="P:protein transport by the Sec complex"/>
    <property type="evidence" value="ECO:0007669"/>
    <property type="project" value="UniProtKB-UniRule"/>
</dbReference>
<accession>A0AAD1CLY7</accession>
<evidence type="ECO:0000256" key="5">
    <source>
        <dbReference type="ARBA" id="ARBA00022927"/>
    </source>
</evidence>
<dbReference type="GeneID" id="66556712"/>
<evidence type="ECO:0000256" key="7">
    <source>
        <dbReference type="ARBA" id="ARBA00023010"/>
    </source>
</evidence>
<organism evidence="14 15">
    <name type="scientific">Blattabacterium punctulatus CPU2</name>
    <dbReference type="NCBI Taxonomy" id="1457032"/>
    <lineage>
        <taxon>Bacteria</taxon>
        <taxon>Pseudomonadati</taxon>
        <taxon>Bacteroidota</taxon>
        <taxon>Flavobacteriia</taxon>
        <taxon>Flavobacteriales</taxon>
        <taxon>Blattabacteriaceae</taxon>
        <taxon>Blattabacterium</taxon>
    </lineage>
</organism>
<evidence type="ECO:0000256" key="6">
    <source>
        <dbReference type="ARBA" id="ARBA00022989"/>
    </source>
</evidence>
<evidence type="ECO:0000256" key="2">
    <source>
        <dbReference type="ARBA" id="ARBA00005751"/>
    </source>
</evidence>
<dbReference type="InterPro" id="IPR023201">
    <property type="entry name" value="SecY_dom_sf"/>
</dbReference>
<feature type="transmembrane region" description="Helical" evidence="10">
    <location>
        <begin position="123"/>
        <end position="141"/>
    </location>
</feature>
<sequence>MNNFLIIFHNIWNAKELRKKIIITLSFLLVYRFGAYIPIPGINPLGIVDFMKSMNSGSKGLMQILSSFTGGAFNRASILALGIMPYISASIIIQLMCIVIPYLQKVQRDGESGKRHINFITRWLTVGICLIQAPLYLISLTKQFNPINDSSSSFLSNTYLLNINTFHGKILFWTIGIIILTSGTMFTMWLGDKITDEGIGNGISLIIMSGIIVRFPDSIVKEIYNKLNIKNGGMIILFFEFLLWLIVILFCIVIIQSIRKIPIQYVSHYKSLGLSSKLIHKKHQYIPLKMTSAGVMPIIFSQAIMLFPLTFFNYVNNEKIKNFFYLFQDIYGLWYNLAFSILVMIFTFFYTAITIPVNQIADDLKRNGGHIPKIKPGKETVEYIDSILSKITLPGAILLAIIAILPSIVFRIGITQNFSLFYGGTSLLIVVGVTLDLIQQVDIYLLNYYYDDLMMIKNRNNNRYISNNKI</sequence>
<feature type="transmembrane region" description="Helical" evidence="10">
    <location>
        <begin position="198"/>
        <end position="215"/>
    </location>
</feature>
<dbReference type="AlphaFoldDB" id="A0AAD1CLY7"/>
<dbReference type="SUPFAM" id="SSF103491">
    <property type="entry name" value="Preprotein translocase SecY subunit"/>
    <property type="match status" value="1"/>
</dbReference>
<keyword evidence="6 10" id="KW-1133">Transmembrane helix</keyword>
<evidence type="ECO:0000313" key="15">
    <source>
        <dbReference type="Proteomes" id="UP000262607"/>
    </source>
</evidence>
<dbReference type="Gene3D" id="1.10.3370.10">
    <property type="entry name" value="SecY subunit domain"/>
    <property type="match status" value="1"/>
</dbReference>
<keyword evidence="10" id="KW-1003">Cell membrane</keyword>
<comment type="caution">
    <text evidence="10">Lacks conserved residue(s) required for the propagation of feature annotation.</text>
</comment>
<gene>
    <name evidence="10 14" type="primary">secY</name>
    <name evidence="14" type="ORF">CPU2_357</name>
</gene>
<dbReference type="InterPro" id="IPR026593">
    <property type="entry name" value="SecY"/>
</dbReference>
<protein>
    <recommendedName>
        <fullName evidence="9 10">Protein translocase subunit SecY</fullName>
    </recommendedName>
</protein>
<evidence type="ECO:0000256" key="9">
    <source>
        <dbReference type="ARBA" id="ARBA00039733"/>
    </source>
</evidence>
<evidence type="ECO:0000256" key="13">
    <source>
        <dbReference type="RuleBase" id="RU004349"/>
    </source>
</evidence>
<evidence type="ECO:0000256" key="12">
    <source>
        <dbReference type="RuleBase" id="RU003484"/>
    </source>
</evidence>
<proteinExistence type="inferred from homology"/>
<evidence type="ECO:0000256" key="11">
    <source>
        <dbReference type="RuleBase" id="RU000537"/>
    </source>
</evidence>
<dbReference type="InterPro" id="IPR002208">
    <property type="entry name" value="SecY/SEC61-alpha"/>
</dbReference>
<comment type="function">
    <text evidence="10 11">The central subunit of the protein translocation channel SecYEG. Consists of two halves formed by TMs 1-5 and 6-10. These two domains form a lateral gate at the front which open onto the bilayer between TMs 2 and 7, and are clamped together by SecE at the back. The channel is closed by both a pore ring composed of hydrophobic SecY resides and a short helix (helix 2A) on the extracellular side of the membrane which forms a plug. The plug probably moves laterally to allow the channel to open. The ring and the pore may move independently.</text>
</comment>